<evidence type="ECO:0000256" key="1">
    <source>
        <dbReference type="ARBA" id="ARBA00022741"/>
    </source>
</evidence>
<feature type="domain" description="Helicase ATP-binding" evidence="6">
    <location>
        <begin position="208"/>
        <end position="367"/>
    </location>
</feature>
<dbReference type="GO" id="GO:0043596">
    <property type="term" value="C:nuclear replication fork"/>
    <property type="evidence" value="ECO:0007669"/>
    <property type="project" value="TreeGrafter"/>
</dbReference>
<dbReference type="PROSITE" id="PS51194">
    <property type="entry name" value="HELICASE_CTER"/>
    <property type="match status" value="1"/>
</dbReference>
<accession>A0AA36IS94</accession>
<feature type="compositionally biased region" description="Low complexity" evidence="5">
    <location>
        <begin position="55"/>
        <end position="83"/>
    </location>
</feature>
<dbReference type="Pfam" id="PF00176">
    <property type="entry name" value="SNF2-rel_dom"/>
    <property type="match status" value="1"/>
</dbReference>
<feature type="compositionally biased region" description="Basic residues" evidence="5">
    <location>
        <begin position="676"/>
        <end position="692"/>
    </location>
</feature>
<dbReference type="InterPro" id="IPR038718">
    <property type="entry name" value="SNF2-like_sf"/>
</dbReference>
<evidence type="ECO:0000259" key="6">
    <source>
        <dbReference type="PROSITE" id="PS51192"/>
    </source>
</evidence>
<proteinExistence type="predicted"/>
<comment type="caution">
    <text evidence="9">The sequence shown here is derived from an EMBL/GenBank/DDBJ whole genome shotgun (WGS) entry which is preliminary data.</text>
</comment>
<dbReference type="PROSITE" id="PS51192">
    <property type="entry name" value="HELICASE_ATP_BIND_1"/>
    <property type="match status" value="1"/>
</dbReference>
<evidence type="ECO:0000259" key="8">
    <source>
        <dbReference type="PROSITE" id="PS51467"/>
    </source>
</evidence>
<protein>
    <submittedName>
        <fullName evidence="9">Uncharacterized protein</fullName>
    </submittedName>
</protein>
<dbReference type="SMART" id="SM00490">
    <property type="entry name" value="HELICc"/>
    <property type="match status" value="1"/>
</dbReference>
<keyword evidence="3" id="KW-0347">Helicase</keyword>
<dbReference type="InterPro" id="IPR027417">
    <property type="entry name" value="P-loop_NTPase"/>
</dbReference>
<sequence length="709" mass="79075">MEDQVFGFGKHRGKRFSEVRSNESGYLRWAQALGEISGQLKDFVDFCGVPEADQAPGPAGAATEAPASQESAPEPAAGAGRATKTSLSAEVCSRDTFRIVPDNAAYVPQEIWRALTDLDGSKLGASRREWYFPLPSYRDVMEQLKKNELLARSDIEPLPPWLLRSLQHDWIEISATEANASLQSFLTGLPPEIVEERPVMEFQKQGILFGLARGGRCLLGDEMGLGKTLQALAIVSQFQEDWPVLVVAPSALRMVWRDQALTWLPLKEKDVQVISQGKQKPLPESRLVIASYELVTRNKHLQLRADGQFYQAIILDEAHYIKDPKSKRTGAALPLCRRARRCVLISGTPAVNRAAELYTQLQVLLPEAPAMTRYYQRYCEQKEQYLPRGIRITKWVGAKRKAELNTLLTSTVMVRRLKSEVLHELPKKRRQRITLDPAKLDSTKLKEIGKFLKVGVDFEDDAGQRPEITEIFKKTAEAKAEAVGEYVEYLLNNEVKFLLFGHHHVLLDSLEEKLKSLASRYIRIDGHTPQHNRPALVEEFQSNPEVQVALLSITACGQGLTLTAAHTVVFAELYWVPGQMLQAEDRVHRIGQTEMVDVHYCIAQGSLDERVYASLNKKSRDTSGILDGKERHLDASQAPAPSMKAEAVAKAEAEVASPKASPKRSPKATAKAAKAPPKRAKASPKPKGRPKRRAEEATGISKFFKKEST</sequence>
<dbReference type="PANTHER" id="PTHR45766">
    <property type="entry name" value="DNA ANNEALING HELICASE AND ENDONUCLEASE ZRANB3 FAMILY MEMBER"/>
    <property type="match status" value="1"/>
</dbReference>
<dbReference type="GO" id="GO:0005524">
    <property type="term" value="F:ATP binding"/>
    <property type="evidence" value="ECO:0007669"/>
    <property type="project" value="UniProtKB-KW"/>
</dbReference>
<dbReference type="InterPro" id="IPR001650">
    <property type="entry name" value="Helicase_C-like"/>
</dbReference>
<evidence type="ECO:0000259" key="7">
    <source>
        <dbReference type="PROSITE" id="PS51194"/>
    </source>
</evidence>
<evidence type="ECO:0000256" key="2">
    <source>
        <dbReference type="ARBA" id="ARBA00022801"/>
    </source>
</evidence>
<dbReference type="InterPro" id="IPR049730">
    <property type="entry name" value="SNF2/RAD54-like_C"/>
</dbReference>
<dbReference type="GO" id="GO:0004520">
    <property type="term" value="F:DNA endonuclease activity"/>
    <property type="evidence" value="ECO:0007669"/>
    <property type="project" value="TreeGrafter"/>
</dbReference>
<dbReference type="GO" id="GO:0031297">
    <property type="term" value="P:replication fork processing"/>
    <property type="evidence" value="ECO:0007669"/>
    <property type="project" value="TreeGrafter"/>
</dbReference>
<reference evidence="9" key="1">
    <citation type="submission" date="2023-08" db="EMBL/GenBank/DDBJ databases">
        <authorList>
            <person name="Chen Y."/>
            <person name="Shah S."/>
            <person name="Dougan E. K."/>
            <person name="Thang M."/>
            <person name="Chan C."/>
        </authorList>
    </citation>
    <scope>NUCLEOTIDE SEQUENCE</scope>
</reference>
<dbReference type="Gene3D" id="3.40.50.10810">
    <property type="entry name" value="Tandem AAA-ATPase domain"/>
    <property type="match status" value="1"/>
</dbReference>
<dbReference type="EMBL" id="CAUJNA010002236">
    <property type="protein sequence ID" value="CAJ1391970.1"/>
    <property type="molecule type" value="Genomic_DNA"/>
</dbReference>
<evidence type="ECO:0000313" key="10">
    <source>
        <dbReference type="Proteomes" id="UP001178507"/>
    </source>
</evidence>
<dbReference type="CDD" id="cd18793">
    <property type="entry name" value="SF2_C_SNF"/>
    <property type="match status" value="1"/>
</dbReference>
<dbReference type="GO" id="GO:0004386">
    <property type="term" value="F:helicase activity"/>
    <property type="evidence" value="ECO:0007669"/>
    <property type="project" value="UniProtKB-KW"/>
</dbReference>
<organism evidence="9 10">
    <name type="scientific">Effrenium voratum</name>
    <dbReference type="NCBI Taxonomy" id="2562239"/>
    <lineage>
        <taxon>Eukaryota</taxon>
        <taxon>Sar</taxon>
        <taxon>Alveolata</taxon>
        <taxon>Dinophyceae</taxon>
        <taxon>Suessiales</taxon>
        <taxon>Symbiodiniaceae</taxon>
        <taxon>Effrenium</taxon>
    </lineage>
</organism>
<dbReference type="SMART" id="SM00487">
    <property type="entry name" value="DEXDc"/>
    <property type="match status" value="1"/>
</dbReference>
<dbReference type="InterPro" id="IPR010003">
    <property type="entry name" value="HARP_dom"/>
</dbReference>
<name>A0AA36IS94_9DINO</name>
<dbReference type="AlphaFoldDB" id="A0AA36IS94"/>
<keyword evidence="1" id="KW-0547">Nucleotide-binding</keyword>
<dbReference type="InterPro" id="IPR014001">
    <property type="entry name" value="Helicase_ATP-bd"/>
</dbReference>
<feature type="region of interest" description="Disordered" evidence="5">
    <location>
        <begin position="621"/>
        <end position="709"/>
    </location>
</feature>
<gene>
    <name evidence="9" type="ORF">EVOR1521_LOCUS17190</name>
</gene>
<dbReference type="PANTHER" id="PTHR45766:SF3">
    <property type="entry name" value="DNA ANNEALING HELICASE AND ENDONUCLEASE ZRANB3"/>
    <property type="match status" value="1"/>
</dbReference>
<dbReference type="InterPro" id="IPR000330">
    <property type="entry name" value="SNF2_N"/>
</dbReference>
<dbReference type="PROSITE" id="PS51467">
    <property type="entry name" value="HARP"/>
    <property type="match status" value="1"/>
</dbReference>
<keyword evidence="4" id="KW-0067">ATP-binding</keyword>
<feature type="region of interest" description="Disordered" evidence="5">
    <location>
        <begin position="54"/>
        <end position="85"/>
    </location>
</feature>
<dbReference type="GO" id="GO:0006281">
    <property type="term" value="P:DNA repair"/>
    <property type="evidence" value="ECO:0007669"/>
    <property type="project" value="TreeGrafter"/>
</dbReference>
<dbReference type="Proteomes" id="UP001178507">
    <property type="component" value="Unassembled WGS sequence"/>
</dbReference>
<dbReference type="Pfam" id="PF00271">
    <property type="entry name" value="Helicase_C"/>
    <property type="match status" value="1"/>
</dbReference>
<evidence type="ECO:0000256" key="3">
    <source>
        <dbReference type="ARBA" id="ARBA00022806"/>
    </source>
</evidence>
<evidence type="ECO:0000256" key="4">
    <source>
        <dbReference type="ARBA" id="ARBA00022840"/>
    </source>
</evidence>
<dbReference type="SUPFAM" id="SSF52540">
    <property type="entry name" value="P-loop containing nucleoside triphosphate hydrolases"/>
    <property type="match status" value="2"/>
</dbReference>
<evidence type="ECO:0000313" key="9">
    <source>
        <dbReference type="EMBL" id="CAJ1391970.1"/>
    </source>
</evidence>
<keyword evidence="10" id="KW-1185">Reference proteome</keyword>
<dbReference type="GO" id="GO:0016787">
    <property type="term" value="F:hydrolase activity"/>
    <property type="evidence" value="ECO:0007669"/>
    <property type="project" value="UniProtKB-KW"/>
</dbReference>
<keyword evidence="2" id="KW-0378">Hydrolase</keyword>
<evidence type="ECO:0000256" key="5">
    <source>
        <dbReference type="SAM" id="MobiDB-lite"/>
    </source>
</evidence>
<dbReference type="Gene3D" id="3.40.50.300">
    <property type="entry name" value="P-loop containing nucleotide triphosphate hydrolases"/>
    <property type="match status" value="1"/>
</dbReference>
<feature type="domain" description="HARP" evidence="8">
    <location>
        <begin position="79"/>
        <end position="159"/>
    </location>
</feature>
<feature type="domain" description="Helicase C-terminal" evidence="7">
    <location>
        <begin position="486"/>
        <end position="648"/>
    </location>
</feature>